<protein>
    <submittedName>
        <fullName evidence="1">Uncharacterized protein</fullName>
    </submittedName>
</protein>
<dbReference type="Proteomes" id="UP001168877">
    <property type="component" value="Unassembled WGS sequence"/>
</dbReference>
<dbReference type="AlphaFoldDB" id="A0AA39W3Q7"/>
<keyword evidence="2" id="KW-1185">Reference proteome</keyword>
<gene>
    <name evidence="1" type="ORF">LWI29_018302</name>
</gene>
<evidence type="ECO:0000313" key="2">
    <source>
        <dbReference type="Proteomes" id="UP001168877"/>
    </source>
</evidence>
<dbReference type="EMBL" id="JAUESC010000003">
    <property type="protein sequence ID" value="KAK0600776.1"/>
    <property type="molecule type" value="Genomic_DNA"/>
</dbReference>
<proteinExistence type="predicted"/>
<evidence type="ECO:0000313" key="1">
    <source>
        <dbReference type="EMBL" id="KAK0600776.1"/>
    </source>
</evidence>
<organism evidence="1 2">
    <name type="scientific">Acer saccharum</name>
    <name type="common">Sugar maple</name>
    <dbReference type="NCBI Taxonomy" id="4024"/>
    <lineage>
        <taxon>Eukaryota</taxon>
        <taxon>Viridiplantae</taxon>
        <taxon>Streptophyta</taxon>
        <taxon>Embryophyta</taxon>
        <taxon>Tracheophyta</taxon>
        <taxon>Spermatophyta</taxon>
        <taxon>Magnoliopsida</taxon>
        <taxon>eudicotyledons</taxon>
        <taxon>Gunneridae</taxon>
        <taxon>Pentapetalae</taxon>
        <taxon>rosids</taxon>
        <taxon>malvids</taxon>
        <taxon>Sapindales</taxon>
        <taxon>Sapindaceae</taxon>
        <taxon>Hippocastanoideae</taxon>
        <taxon>Acereae</taxon>
        <taxon>Acer</taxon>
    </lineage>
</organism>
<reference evidence="1" key="1">
    <citation type="journal article" date="2022" name="Plant J.">
        <title>Strategies of tolerance reflected in two North American maple genomes.</title>
        <authorList>
            <person name="McEvoy S.L."/>
            <person name="Sezen U.U."/>
            <person name="Trouern-Trend A."/>
            <person name="McMahon S.M."/>
            <person name="Schaberg P.G."/>
            <person name="Yang J."/>
            <person name="Wegrzyn J.L."/>
            <person name="Swenson N.G."/>
        </authorList>
    </citation>
    <scope>NUCLEOTIDE SEQUENCE</scope>
    <source>
        <strain evidence="1">NS2018</strain>
    </source>
</reference>
<sequence length="84" mass="9370">MGSSSVIYHEDVLDSLMNDVSREEEIQSLNNSSIQANVSSNEVVDGYSTEAIAGVSSLGEDGIRDILRFWEWPDELYLKEMGKL</sequence>
<accession>A0AA39W3Q7</accession>
<comment type="caution">
    <text evidence="1">The sequence shown here is derived from an EMBL/GenBank/DDBJ whole genome shotgun (WGS) entry which is preliminary data.</text>
</comment>
<reference evidence="1" key="2">
    <citation type="submission" date="2023-06" db="EMBL/GenBank/DDBJ databases">
        <authorList>
            <person name="Swenson N.G."/>
            <person name="Wegrzyn J.L."/>
            <person name="Mcevoy S.L."/>
        </authorList>
    </citation>
    <scope>NUCLEOTIDE SEQUENCE</scope>
    <source>
        <strain evidence="1">NS2018</strain>
        <tissue evidence="1">Leaf</tissue>
    </source>
</reference>
<name>A0AA39W3Q7_ACESA</name>